<feature type="compositionally biased region" description="Basic residues" evidence="1">
    <location>
        <begin position="312"/>
        <end position="322"/>
    </location>
</feature>
<keyword evidence="2" id="KW-0732">Signal</keyword>
<dbReference type="AlphaFoldDB" id="A0A9P5TDH1"/>
<dbReference type="Proteomes" id="UP000759537">
    <property type="component" value="Unassembled WGS sequence"/>
</dbReference>
<feature type="region of interest" description="Disordered" evidence="1">
    <location>
        <begin position="110"/>
        <end position="148"/>
    </location>
</feature>
<protein>
    <submittedName>
        <fullName evidence="3">Uncharacterized protein</fullName>
    </submittedName>
</protein>
<reference evidence="3" key="1">
    <citation type="submission" date="2019-10" db="EMBL/GenBank/DDBJ databases">
        <authorList>
            <consortium name="DOE Joint Genome Institute"/>
            <person name="Kuo A."/>
            <person name="Miyauchi S."/>
            <person name="Kiss E."/>
            <person name="Drula E."/>
            <person name="Kohler A."/>
            <person name="Sanchez-Garcia M."/>
            <person name="Andreopoulos B."/>
            <person name="Barry K.W."/>
            <person name="Bonito G."/>
            <person name="Buee M."/>
            <person name="Carver A."/>
            <person name="Chen C."/>
            <person name="Cichocki N."/>
            <person name="Clum A."/>
            <person name="Culley D."/>
            <person name="Crous P.W."/>
            <person name="Fauchery L."/>
            <person name="Girlanda M."/>
            <person name="Hayes R."/>
            <person name="Keri Z."/>
            <person name="LaButti K."/>
            <person name="Lipzen A."/>
            <person name="Lombard V."/>
            <person name="Magnuson J."/>
            <person name="Maillard F."/>
            <person name="Morin E."/>
            <person name="Murat C."/>
            <person name="Nolan M."/>
            <person name="Ohm R."/>
            <person name="Pangilinan J."/>
            <person name="Pereira M."/>
            <person name="Perotto S."/>
            <person name="Peter M."/>
            <person name="Riley R."/>
            <person name="Sitrit Y."/>
            <person name="Stielow B."/>
            <person name="Szollosi G."/>
            <person name="Zifcakova L."/>
            <person name="Stursova M."/>
            <person name="Spatafora J.W."/>
            <person name="Tedersoo L."/>
            <person name="Vaario L.-M."/>
            <person name="Yamada A."/>
            <person name="Yan M."/>
            <person name="Wang P."/>
            <person name="Xu J."/>
            <person name="Bruns T."/>
            <person name="Baldrian P."/>
            <person name="Vilgalys R."/>
            <person name="Henrissat B."/>
            <person name="Grigoriev I.V."/>
            <person name="Hibbett D."/>
            <person name="Nagy L.G."/>
            <person name="Martin F.M."/>
        </authorList>
    </citation>
    <scope>NUCLEOTIDE SEQUENCE</scope>
    <source>
        <strain evidence="3">Prilba</strain>
    </source>
</reference>
<name>A0A9P5TDH1_9AGAM</name>
<evidence type="ECO:0000256" key="2">
    <source>
        <dbReference type="SAM" id="SignalP"/>
    </source>
</evidence>
<proteinExistence type="predicted"/>
<feature type="compositionally biased region" description="Basic and acidic residues" evidence="1">
    <location>
        <begin position="406"/>
        <end position="418"/>
    </location>
</feature>
<evidence type="ECO:0000256" key="1">
    <source>
        <dbReference type="SAM" id="MobiDB-lite"/>
    </source>
</evidence>
<evidence type="ECO:0000313" key="4">
    <source>
        <dbReference type="Proteomes" id="UP000759537"/>
    </source>
</evidence>
<keyword evidence="4" id="KW-1185">Reference proteome</keyword>
<feature type="region of interest" description="Disordered" evidence="1">
    <location>
        <begin position="311"/>
        <end position="336"/>
    </location>
</feature>
<dbReference type="EMBL" id="WHVB01000002">
    <property type="protein sequence ID" value="KAF8485884.1"/>
    <property type="molecule type" value="Genomic_DNA"/>
</dbReference>
<sequence>MTGTLYLLSQSSLRVCILPWLCALHTSLSSGFAPVLGGAVPSAVTAWHPTSSGSVPSTILGDLSPEYPAYGTHNMMEDQRLGAPDWQYTESDVHSEVPGMDSVLNPCEVPQASSPAAAQTQPHVAGAQESAPMDYEVSPHGSGVEQQQPIPRDHTKVLNSGGDLANISAGPAALEAVCEMSGDEWTGTLYLNGVCAQARARATEAVRNPKLSAWPSHLQLEPVFDSQINILDIRAWMDETKAPVVRLSCRDVTDKRQFCRLVGTLRSDGGDGGYAVVRWGNGGQTKERLLLAPLSEGLLCAAFTDDGIPNRPTHRQPRRIGITKRSESSQKKNRSRGICVIKCPKNSQKKKRPRRGPRWLPATCRFTLLTVRCCEVVEPWRDRIDFSLCWLAISCSVLHSPTAASRSDRSAKAQEPRPIRVLKQSQRSRGKGKAPGRAFRNNANVHRGTMRRGSAEYDHSAETTVRTRRGPPRSRR</sequence>
<feature type="region of interest" description="Disordered" evidence="1">
    <location>
        <begin position="402"/>
        <end position="476"/>
    </location>
</feature>
<accession>A0A9P5TDH1</accession>
<evidence type="ECO:0000313" key="3">
    <source>
        <dbReference type="EMBL" id="KAF8485884.1"/>
    </source>
</evidence>
<reference evidence="3" key="2">
    <citation type="journal article" date="2020" name="Nat. Commun.">
        <title>Large-scale genome sequencing of mycorrhizal fungi provides insights into the early evolution of symbiotic traits.</title>
        <authorList>
            <person name="Miyauchi S."/>
            <person name="Kiss E."/>
            <person name="Kuo A."/>
            <person name="Drula E."/>
            <person name="Kohler A."/>
            <person name="Sanchez-Garcia M."/>
            <person name="Morin E."/>
            <person name="Andreopoulos B."/>
            <person name="Barry K.W."/>
            <person name="Bonito G."/>
            <person name="Buee M."/>
            <person name="Carver A."/>
            <person name="Chen C."/>
            <person name="Cichocki N."/>
            <person name="Clum A."/>
            <person name="Culley D."/>
            <person name="Crous P.W."/>
            <person name="Fauchery L."/>
            <person name="Girlanda M."/>
            <person name="Hayes R.D."/>
            <person name="Keri Z."/>
            <person name="LaButti K."/>
            <person name="Lipzen A."/>
            <person name="Lombard V."/>
            <person name="Magnuson J."/>
            <person name="Maillard F."/>
            <person name="Murat C."/>
            <person name="Nolan M."/>
            <person name="Ohm R.A."/>
            <person name="Pangilinan J."/>
            <person name="Pereira M.F."/>
            <person name="Perotto S."/>
            <person name="Peter M."/>
            <person name="Pfister S."/>
            <person name="Riley R."/>
            <person name="Sitrit Y."/>
            <person name="Stielow J.B."/>
            <person name="Szollosi G."/>
            <person name="Zifcakova L."/>
            <person name="Stursova M."/>
            <person name="Spatafora J.W."/>
            <person name="Tedersoo L."/>
            <person name="Vaario L.M."/>
            <person name="Yamada A."/>
            <person name="Yan M."/>
            <person name="Wang P."/>
            <person name="Xu J."/>
            <person name="Bruns T."/>
            <person name="Baldrian P."/>
            <person name="Vilgalys R."/>
            <person name="Dunand C."/>
            <person name="Henrissat B."/>
            <person name="Grigoriev I.V."/>
            <person name="Hibbett D."/>
            <person name="Nagy L.G."/>
            <person name="Martin F.M."/>
        </authorList>
    </citation>
    <scope>NUCLEOTIDE SEQUENCE</scope>
    <source>
        <strain evidence="3">Prilba</strain>
    </source>
</reference>
<dbReference type="OrthoDB" id="3264201at2759"/>
<comment type="caution">
    <text evidence="3">The sequence shown here is derived from an EMBL/GenBank/DDBJ whole genome shotgun (WGS) entry which is preliminary data.</text>
</comment>
<gene>
    <name evidence="3" type="ORF">DFH94DRAFT_708686</name>
</gene>
<feature type="compositionally biased region" description="Basic residues" evidence="1">
    <location>
        <begin position="466"/>
        <end position="476"/>
    </location>
</feature>
<feature type="signal peptide" evidence="2">
    <location>
        <begin position="1"/>
        <end position="31"/>
    </location>
</feature>
<feature type="chain" id="PRO_5040490807" evidence="2">
    <location>
        <begin position="32"/>
        <end position="476"/>
    </location>
</feature>
<organism evidence="3 4">
    <name type="scientific">Russula ochroleuca</name>
    <dbReference type="NCBI Taxonomy" id="152965"/>
    <lineage>
        <taxon>Eukaryota</taxon>
        <taxon>Fungi</taxon>
        <taxon>Dikarya</taxon>
        <taxon>Basidiomycota</taxon>
        <taxon>Agaricomycotina</taxon>
        <taxon>Agaricomycetes</taxon>
        <taxon>Russulales</taxon>
        <taxon>Russulaceae</taxon>
        <taxon>Russula</taxon>
    </lineage>
</organism>
<feature type="compositionally biased region" description="Low complexity" evidence="1">
    <location>
        <begin position="110"/>
        <end position="119"/>
    </location>
</feature>